<dbReference type="GO" id="GO:0004352">
    <property type="term" value="F:glutamate dehydrogenase (NAD+) activity"/>
    <property type="evidence" value="ECO:0007669"/>
    <property type="project" value="TreeGrafter"/>
</dbReference>
<dbReference type="InterPro" id="IPR036291">
    <property type="entry name" value="NAD(P)-bd_dom_sf"/>
</dbReference>
<evidence type="ECO:0000256" key="7">
    <source>
        <dbReference type="RuleBase" id="RU004417"/>
    </source>
</evidence>
<dbReference type="Pfam" id="PF02812">
    <property type="entry name" value="ELFV_dehydrog_N"/>
    <property type="match status" value="1"/>
</dbReference>
<dbReference type="InterPro" id="IPR033922">
    <property type="entry name" value="NAD_bind_Glu_DH"/>
</dbReference>
<evidence type="ECO:0000313" key="9">
    <source>
        <dbReference type="EMBL" id="UNC01168.1"/>
    </source>
</evidence>
<dbReference type="PANTHER" id="PTHR11606:SF13">
    <property type="entry name" value="GLUTAMATE DEHYDROGENASE 1, MITOCHONDRIAL"/>
    <property type="match status" value="1"/>
</dbReference>
<dbReference type="InterPro" id="IPR006095">
    <property type="entry name" value="Glu/Leu/Phe/Val/Trp_DH"/>
</dbReference>
<dbReference type="SUPFAM" id="SSF51735">
    <property type="entry name" value="NAD(P)-binding Rossmann-fold domains"/>
    <property type="match status" value="1"/>
</dbReference>
<dbReference type="EMBL" id="CP060016">
    <property type="protein sequence ID" value="UNC01168.1"/>
    <property type="molecule type" value="Genomic_DNA"/>
</dbReference>
<feature type="binding site" evidence="5">
    <location>
        <position position="118"/>
    </location>
    <ligand>
        <name>substrate</name>
    </ligand>
</feature>
<dbReference type="PROSITE" id="PS00074">
    <property type="entry name" value="GLFV_DEHYDROGENASE"/>
    <property type="match status" value="1"/>
</dbReference>
<dbReference type="SUPFAM" id="SSF53223">
    <property type="entry name" value="Aminoacid dehydrogenase-like, N-terminal domain"/>
    <property type="match status" value="1"/>
</dbReference>
<protein>
    <recommendedName>
        <fullName evidence="3">Glutamate dehydrogenase</fullName>
    </recommendedName>
</protein>
<evidence type="ECO:0000256" key="5">
    <source>
        <dbReference type="PIRSR" id="PIRSR000185-2"/>
    </source>
</evidence>
<dbReference type="Pfam" id="PF00208">
    <property type="entry name" value="ELFV_dehydrog"/>
    <property type="match status" value="1"/>
</dbReference>
<dbReference type="CDD" id="cd01076">
    <property type="entry name" value="NAD_bind_1_Glu_DH"/>
    <property type="match status" value="1"/>
</dbReference>
<name>A0AAX3A164_9MYCO</name>
<dbReference type="InterPro" id="IPR006097">
    <property type="entry name" value="Glu/Leu/Phe/Val/Trp_DH_dimer"/>
</dbReference>
<dbReference type="Gene3D" id="3.40.50.720">
    <property type="entry name" value="NAD(P)-binding Rossmann-like Domain"/>
    <property type="match status" value="1"/>
</dbReference>
<proteinExistence type="inferred from homology"/>
<evidence type="ECO:0000256" key="1">
    <source>
        <dbReference type="ARBA" id="ARBA00006382"/>
    </source>
</evidence>
<keyword evidence="5" id="KW-0520">NAD</keyword>
<evidence type="ECO:0000256" key="6">
    <source>
        <dbReference type="PIRSR" id="PIRSR000185-3"/>
    </source>
</evidence>
<comment type="similarity">
    <text evidence="1 3 7">Belongs to the Glu/Leu/Phe/Val dehydrogenases family.</text>
</comment>
<feature type="binding site" evidence="5">
    <location>
        <position position="238"/>
    </location>
    <ligand>
        <name>NAD(+)</name>
        <dbReference type="ChEBI" id="CHEBI:57540"/>
    </ligand>
</feature>
<organism evidence="9 10">
    <name type="scientific">Mycolicibacterium boenickei</name>
    <dbReference type="NCBI Taxonomy" id="146017"/>
    <lineage>
        <taxon>Bacteria</taxon>
        <taxon>Bacillati</taxon>
        <taxon>Actinomycetota</taxon>
        <taxon>Actinomycetes</taxon>
        <taxon>Mycobacteriales</taxon>
        <taxon>Mycobacteriaceae</taxon>
        <taxon>Mycolicibacterium</taxon>
    </lineage>
</organism>
<dbReference type="InterPro" id="IPR006096">
    <property type="entry name" value="Glu/Leu/Phe/Val/Trp_DH_C"/>
</dbReference>
<feature type="domain" description="Glutamate/phenylalanine/leucine/valine/L-tryptophan dehydrogenase C-terminal" evidence="8">
    <location>
        <begin position="231"/>
        <end position="461"/>
    </location>
</feature>
<sequence>MPISIGTRTFRAGPRRRPGCTVEYSRAAQIPASVNQQGENFLTTIEHTAAEIAHPFDDARAQLRDAVTILGYDDGMYELLANPRRELTVAVPLHRDSGELELFIGHRVQHNVSRGPAKGGLRYSADVTLDEVRALAMWMTWKCALLDVPYGGAKGGIRVDPRRYSRGELERITRRYTSEISPLIGPDHDIPAPDVGTDEQTMAWMMDTYSAQQGHTVLGVTTGKPVSLGGSLGRATSTSRGVVHVALAALRSRGIKPQGATAAVQGFGKVGGHAARFLDEAGVRVVAVSDQYGAVSADTGLDIAALARHVDDTGSVLGFAEANAISNEDLLAAEVDLLVPAAVEGVIHGGNAGQVKATVVVEGANGPTTPEADRQLNDAGTLVVPDILANAGGVIVSYFEWVQANQAYWWGADEVEARLAERMLTAWEQVSAHADKLRRPLRAAATCLAVERVAHAGRLRGLYP</sequence>
<keyword evidence="5" id="KW-0547">Nucleotide-binding</keyword>
<feature type="site" description="Important for catalysis" evidence="6">
    <location>
        <position position="194"/>
    </location>
</feature>
<dbReference type="SMART" id="SM00839">
    <property type="entry name" value="ELFV_dehydrog"/>
    <property type="match status" value="1"/>
</dbReference>
<evidence type="ECO:0000313" key="10">
    <source>
        <dbReference type="Proteomes" id="UP001162885"/>
    </source>
</evidence>
<dbReference type="PIRSF" id="PIRSF000185">
    <property type="entry name" value="Glu_DH"/>
    <property type="match status" value="1"/>
</dbReference>
<evidence type="ECO:0000256" key="4">
    <source>
        <dbReference type="PIRSR" id="PIRSR000185-1"/>
    </source>
</evidence>
<dbReference type="InterPro" id="IPR033524">
    <property type="entry name" value="Glu/Leu/Phe/Val_DH_AS"/>
</dbReference>
<dbReference type="PANTHER" id="PTHR11606">
    <property type="entry name" value="GLUTAMATE DEHYDROGENASE"/>
    <property type="match status" value="1"/>
</dbReference>
<feature type="binding site" evidence="5">
    <location>
        <position position="397"/>
    </location>
    <ligand>
        <name>substrate</name>
    </ligand>
</feature>
<dbReference type="InterPro" id="IPR014362">
    <property type="entry name" value="Glu_DH"/>
</dbReference>
<evidence type="ECO:0000259" key="8">
    <source>
        <dbReference type="SMART" id="SM00839"/>
    </source>
</evidence>
<feature type="binding site" evidence="5">
    <location>
        <position position="142"/>
    </location>
    <ligand>
        <name>substrate</name>
    </ligand>
</feature>
<dbReference type="PRINTS" id="PR00082">
    <property type="entry name" value="GLFDHDRGNASE"/>
</dbReference>
<feature type="active site" description="Proton donor" evidence="4">
    <location>
        <position position="154"/>
    </location>
</feature>
<dbReference type="InterPro" id="IPR046346">
    <property type="entry name" value="Aminoacid_DH-like_N_sf"/>
</dbReference>
<gene>
    <name evidence="9" type="ORF">H5U98_07195</name>
</gene>
<evidence type="ECO:0000256" key="3">
    <source>
        <dbReference type="PIRNR" id="PIRNR000185"/>
    </source>
</evidence>
<dbReference type="AlphaFoldDB" id="A0AAX3A164"/>
<keyword evidence="2 3" id="KW-0560">Oxidoreductase</keyword>
<dbReference type="Gene3D" id="3.40.50.10860">
    <property type="entry name" value="Leucine Dehydrogenase, chain A, domain 1"/>
    <property type="match status" value="1"/>
</dbReference>
<dbReference type="FunFam" id="3.40.50.10860:FF:000003">
    <property type="entry name" value="Glutamate dehydrogenase"/>
    <property type="match status" value="1"/>
</dbReference>
<dbReference type="GO" id="GO:0006538">
    <property type="term" value="P:L-glutamate catabolic process"/>
    <property type="evidence" value="ECO:0007669"/>
    <property type="project" value="TreeGrafter"/>
</dbReference>
<dbReference type="Proteomes" id="UP001162885">
    <property type="component" value="Chromosome"/>
</dbReference>
<reference evidence="9 10" key="1">
    <citation type="journal article" date="2022" name="BMC Genomics">
        <title>Comparative genome analysis of mycobacteria focusing on tRNA and non-coding RNA.</title>
        <authorList>
            <person name="Behra P.R.K."/>
            <person name="Pettersson B.M.F."/>
            <person name="Ramesh M."/>
            <person name="Das S."/>
            <person name="Dasgupta S."/>
            <person name="Kirsebom L.A."/>
        </authorList>
    </citation>
    <scope>NUCLEOTIDE SEQUENCE [LARGE SCALE GENOMIC DNA]</scope>
    <source>
        <strain evidence="9 10">DSM 44677</strain>
    </source>
</reference>
<dbReference type="GO" id="GO:0000166">
    <property type="term" value="F:nucleotide binding"/>
    <property type="evidence" value="ECO:0007669"/>
    <property type="project" value="UniProtKB-KW"/>
</dbReference>
<evidence type="ECO:0000256" key="2">
    <source>
        <dbReference type="ARBA" id="ARBA00023002"/>
    </source>
</evidence>
<accession>A0AAX3A164</accession>